<dbReference type="OrthoDB" id="9780431at2"/>
<keyword evidence="2" id="KW-0547">Nucleotide-binding</keyword>
<dbReference type="InterPro" id="IPR003593">
    <property type="entry name" value="AAA+_ATPase"/>
</dbReference>
<dbReference type="InterPro" id="IPR017871">
    <property type="entry name" value="ABC_transporter-like_CS"/>
</dbReference>
<keyword evidence="3 5" id="KW-0067">ATP-binding</keyword>
<protein>
    <submittedName>
        <fullName evidence="5">ABC transporter ATP-binding protein</fullName>
    </submittedName>
</protein>
<sequence length="245" mass="27712">MTEILRANNLEFEVLGRKILSIQEMALEKGQVYGIMGPNGAGKSTLLKLLSFLDSPTSGNLFFHEEKVSAKTITLEQRRKIAVALQQSLLLDTTVFQNIAVGLKIRKLPRKEIKEKVNEWLKKFNITHLADKHVYKLSGGEAQRVNLARAMILEPELLCLDEPFSALDFPTKIRLIDDFKSILASAGTTVLFVSHDLLEVKSLTDELFILMDGKLMQQGPTEHIIENPNECTRSFINEWKSYLTI</sequence>
<evidence type="ECO:0000256" key="3">
    <source>
        <dbReference type="ARBA" id="ARBA00022840"/>
    </source>
</evidence>
<evidence type="ECO:0000256" key="2">
    <source>
        <dbReference type="ARBA" id="ARBA00022741"/>
    </source>
</evidence>
<name>A0A5J5HKI9_9BACI</name>
<dbReference type="RefSeq" id="WP_150441611.1">
    <property type="nucleotide sequence ID" value="NZ_VYKL01000030.1"/>
</dbReference>
<proteinExistence type="predicted"/>
<dbReference type="EMBL" id="VYKL01000030">
    <property type="protein sequence ID" value="KAA9020004.1"/>
    <property type="molecule type" value="Genomic_DNA"/>
</dbReference>
<gene>
    <name evidence="5" type="ORF">F4V44_19080</name>
</gene>
<dbReference type="InterPro" id="IPR027417">
    <property type="entry name" value="P-loop_NTPase"/>
</dbReference>
<dbReference type="PANTHER" id="PTHR42781">
    <property type="entry name" value="SPERMIDINE/PUTRESCINE IMPORT ATP-BINDING PROTEIN POTA"/>
    <property type="match status" value="1"/>
</dbReference>
<dbReference type="InterPro" id="IPR050093">
    <property type="entry name" value="ABC_SmlMolc_Importer"/>
</dbReference>
<accession>A0A5J5HKI9</accession>
<keyword evidence="6" id="KW-1185">Reference proteome</keyword>
<dbReference type="SMART" id="SM00382">
    <property type="entry name" value="AAA"/>
    <property type="match status" value="1"/>
</dbReference>
<comment type="caution">
    <text evidence="5">The sequence shown here is derived from an EMBL/GenBank/DDBJ whole genome shotgun (WGS) entry which is preliminary data.</text>
</comment>
<organism evidence="5 6">
    <name type="scientific">Niallia endozanthoxylica</name>
    <dbReference type="NCBI Taxonomy" id="2036016"/>
    <lineage>
        <taxon>Bacteria</taxon>
        <taxon>Bacillati</taxon>
        <taxon>Bacillota</taxon>
        <taxon>Bacilli</taxon>
        <taxon>Bacillales</taxon>
        <taxon>Bacillaceae</taxon>
        <taxon>Niallia</taxon>
    </lineage>
</organism>
<dbReference type="GO" id="GO:0016887">
    <property type="term" value="F:ATP hydrolysis activity"/>
    <property type="evidence" value="ECO:0007669"/>
    <property type="project" value="InterPro"/>
</dbReference>
<keyword evidence="1" id="KW-0813">Transport</keyword>
<dbReference type="PANTHER" id="PTHR42781:SF4">
    <property type="entry name" value="SPERMIDINE_PUTRESCINE IMPORT ATP-BINDING PROTEIN POTA"/>
    <property type="match status" value="1"/>
</dbReference>
<dbReference type="Gene3D" id="3.40.50.300">
    <property type="entry name" value="P-loop containing nucleotide triphosphate hydrolases"/>
    <property type="match status" value="1"/>
</dbReference>
<dbReference type="AlphaFoldDB" id="A0A5J5HKI9"/>
<dbReference type="PROSITE" id="PS00211">
    <property type="entry name" value="ABC_TRANSPORTER_1"/>
    <property type="match status" value="1"/>
</dbReference>
<dbReference type="Pfam" id="PF00005">
    <property type="entry name" value="ABC_tran"/>
    <property type="match status" value="1"/>
</dbReference>
<dbReference type="SUPFAM" id="SSF52540">
    <property type="entry name" value="P-loop containing nucleoside triphosphate hydrolases"/>
    <property type="match status" value="1"/>
</dbReference>
<evidence type="ECO:0000313" key="6">
    <source>
        <dbReference type="Proteomes" id="UP000326671"/>
    </source>
</evidence>
<reference evidence="5 6" key="1">
    <citation type="submission" date="2019-09" db="EMBL/GenBank/DDBJ databases">
        <title>Whole genome sequences of isolates from the Mars Exploration Rovers.</title>
        <authorList>
            <person name="Seuylemezian A."/>
            <person name="Vaishampayan P."/>
        </authorList>
    </citation>
    <scope>NUCLEOTIDE SEQUENCE [LARGE SCALE GENOMIC DNA]</scope>
    <source>
        <strain evidence="5 6">MER_TA_151</strain>
    </source>
</reference>
<dbReference type="InterPro" id="IPR003439">
    <property type="entry name" value="ABC_transporter-like_ATP-bd"/>
</dbReference>
<dbReference type="PROSITE" id="PS50893">
    <property type="entry name" value="ABC_TRANSPORTER_2"/>
    <property type="match status" value="1"/>
</dbReference>
<evidence type="ECO:0000313" key="5">
    <source>
        <dbReference type="EMBL" id="KAA9020004.1"/>
    </source>
</evidence>
<dbReference type="Proteomes" id="UP000326671">
    <property type="component" value="Unassembled WGS sequence"/>
</dbReference>
<evidence type="ECO:0000256" key="1">
    <source>
        <dbReference type="ARBA" id="ARBA00022448"/>
    </source>
</evidence>
<dbReference type="GO" id="GO:0005524">
    <property type="term" value="F:ATP binding"/>
    <property type="evidence" value="ECO:0007669"/>
    <property type="project" value="UniProtKB-KW"/>
</dbReference>
<evidence type="ECO:0000259" key="4">
    <source>
        <dbReference type="PROSITE" id="PS50893"/>
    </source>
</evidence>
<feature type="domain" description="ABC transporter" evidence="4">
    <location>
        <begin position="5"/>
        <end position="237"/>
    </location>
</feature>